<dbReference type="PANTHER" id="PTHR33332">
    <property type="entry name" value="REVERSE TRANSCRIPTASE DOMAIN-CONTAINING PROTEIN"/>
    <property type="match status" value="1"/>
</dbReference>
<evidence type="ECO:0000313" key="2">
    <source>
        <dbReference type="Ensembl" id="ENSAZOP00000003701.1"/>
    </source>
</evidence>
<dbReference type="SUPFAM" id="SSF56672">
    <property type="entry name" value="DNA/RNA polymerases"/>
    <property type="match status" value="1"/>
</dbReference>
<organism evidence="2 3">
    <name type="scientific">Anas zonorhyncha</name>
    <name type="common">Eastern spot-billed duck</name>
    <dbReference type="NCBI Taxonomy" id="75864"/>
    <lineage>
        <taxon>Eukaryota</taxon>
        <taxon>Metazoa</taxon>
        <taxon>Chordata</taxon>
        <taxon>Craniata</taxon>
        <taxon>Vertebrata</taxon>
        <taxon>Euteleostomi</taxon>
        <taxon>Archelosauria</taxon>
        <taxon>Archosauria</taxon>
        <taxon>Dinosauria</taxon>
        <taxon>Saurischia</taxon>
        <taxon>Theropoda</taxon>
        <taxon>Coelurosauria</taxon>
        <taxon>Aves</taxon>
        <taxon>Neognathae</taxon>
        <taxon>Galloanserae</taxon>
        <taxon>Anseriformes</taxon>
        <taxon>Anatidae</taxon>
        <taxon>Anatinae</taxon>
        <taxon>Anas</taxon>
    </lineage>
</organism>
<dbReference type="CDD" id="cd01650">
    <property type="entry name" value="RT_nLTR_like"/>
    <property type="match status" value="1"/>
</dbReference>
<accession>A0A8B9U4K6</accession>
<reference evidence="2" key="2">
    <citation type="submission" date="2025-09" db="UniProtKB">
        <authorList>
            <consortium name="Ensembl"/>
        </authorList>
    </citation>
    <scope>IDENTIFICATION</scope>
</reference>
<evidence type="ECO:0000259" key="1">
    <source>
        <dbReference type="PROSITE" id="PS50878"/>
    </source>
</evidence>
<sequence length="371" mass="42699">MNLISFYDKVTCLVDEGKAVDVVYLDFSKAFDTISHSILLKKLSARGLDWRTLRWVRNWLDSRAQRVVVNGVKSRWRPVTSGVPQGLVLGPALFNIFIDDLDEGIECTLSKFADDTKLGACVNLLEGRKALQEDLDRLHRWAEVNCMKFNKAKCQVLHLGRNNPKQSYRLADEWLESCQAEKDLGVMVDSQLNMSQHCAQVAKKANSILARIRSSVTSRAREVIVPLYLALVRPHLEYCVQFWPPRHKKDMEVLKRVQGRAMKLVRYLENKSDEERLRELGLFSLEGRPYHKYLKGSSSEVGVVLFSHVPGDRMRGNGLKLCQGCFRLDLRKNFFTERVVRHWNGLLREVVESPSLEVFKRHLDVELSDMV</sequence>
<keyword evidence="3" id="KW-1185">Reference proteome</keyword>
<reference evidence="2" key="1">
    <citation type="submission" date="2025-08" db="UniProtKB">
        <authorList>
            <consortium name="Ensembl"/>
        </authorList>
    </citation>
    <scope>IDENTIFICATION</scope>
</reference>
<proteinExistence type="predicted"/>
<dbReference type="Pfam" id="PF00078">
    <property type="entry name" value="RVT_1"/>
    <property type="match status" value="1"/>
</dbReference>
<dbReference type="InterPro" id="IPR043502">
    <property type="entry name" value="DNA/RNA_pol_sf"/>
</dbReference>
<protein>
    <recommendedName>
        <fullName evidence="1">Reverse transcriptase domain-containing protein</fullName>
    </recommendedName>
</protein>
<evidence type="ECO:0000313" key="3">
    <source>
        <dbReference type="Proteomes" id="UP000694549"/>
    </source>
</evidence>
<dbReference type="AlphaFoldDB" id="A0A8B9U4K6"/>
<dbReference type="Ensembl" id="ENSAZOT00000003946.1">
    <property type="protein sequence ID" value="ENSAZOP00000003701.1"/>
    <property type="gene ID" value="ENSAZOG00000002407.1"/>
</dbReference>
<feature type="domain" description="Reverse transcriptase" evidence="1">
    <location>
        <begin position="1"/>
        <end position="188"/>
    </location>
</feature>
<dbReference type="PROSITE" id="PS50878">
    <property type="entry name" value="RT_POL"/>
    <property type="match status" value="1"/>
</dbReference>
<dbReference type="Proteomes" id="UP000694549">
    <property type="component" value="Unplaced"/>
</dbReference>
<dbReference type="InterPro" id="IPR000477">
    <property type="entry name" value="RT_dom"/>
</dbReference>
<name>A0A8B9U4K6_9AVES</name>